<evidence type="ECO:0000256" key="1">
    <source>
        <dbReference type="SAM" id="MobiDB-lite"/>
    </source>
</evidence>
<keyword evidence="3" id="KW-1185">Reference proteome</keyword>
<reference evidence="2 3" key="1">
    <citation type="submission" date="2017-03" db="EMBL/GenBank/DDBJ databases">
        <title>Complete genome sequence of Candidatus 'Thiodictyon syntrophicum' sp. nov. strain Cad16T, a photolithoautotroph purple sulfur bacterium isolated from an alpine meromictic lake.</title>
        <authorList>
            <person name="Luedin S.M."/>
            <person name="Pothier J.F."/>
            <person name="Danza F."/>
            <person name="Storelli N."/>
            <person name="Wittwer M."/>
            <person name="Tonolla M."/>
        </authorList>
    </citation>
    <scope>NUCLEOTIDE SEQUENCE [LARGE SCALE GENOMIC DNA]</scope>
    <source>
        <strain evidence="2 3">Cad16T</strain>
    </source>
</reference>
<proteinExistence type="predicted"/>
<evidence type="ECO:0000313" key="2">
    <source>
        <dbReference type="EMBL" id="AUB80311.1"/>
    </source>
</evidence>
<organism evidence="2 3">
    <name type="scientific">Candidatus Thiodictyon syntrophicum</name>
    <dbReference type="NCBI Taxonomy" id="1166950"/>
    <lineage>
        <taxon>Bacteria</taxon>
        <taxon>Pseudomonadati</taxon>
        <taxon>Pseudomonadota</taxon>
        <taxon>Gammaproteobacteria</taxon>
        <taxon>Chromatiales</taxon>
        <taxon>Chromatiaceae</taxon>
        <taxon>Thiodictyon</taxon>
    </lineage>
</organism>
<dbReference type="Proteomes" id="UP000232638">
    <property type="component" value="Chromosome"/>
</dbReference>
<feature type="region of interest" description="Disordered" evidence="1">
    <location>
        <begin position="20"/>
        <end position="86"/>
    </location>
</feature>
<dbReference type="KEGG" id="tsy:THSYN_04645"/>
<feature type="compositionally biased region" description="Polar residues" evidence="1">
    <location>
        <begin position="40"/>
        <end position="52"/>
    </location>
</feature>
<evidence type="ECO:0000313" key="3">
    <source>
        <dbReference type="Proteomes" id="UP000232638"/>
    </source>
</evidence>
<dbReference type="AlphaFoldDB" id="A0A2K8U5J8"/>
<feature type="region of interest" description="Disordered" evidence="1">
    <location>
        <begin position="451"/>
        <end position="504"/>
    </location>
</feature>
<sequence length="504" mass="52362">MLAGLCVLSVLSGCASLGSFGGGSKSAPAPPAVAAAKGTRTGQQTPGATPSKVQGAPKAAAPAPDLTTPPEPQWRTTGEVLGLNPPAQQPVPVGQGSPAFTPFSPDLPDLRREVALICGSARLGKQKDYLAPLVTDLFLSNADPAFATEALIQGDCGPLAEVVRELVAQGGNEVVSAVVNRALFLGGPRAEGTIRAAASSGLNRDLVSPLQRSEPTGDAGSLAYAMAYFPSRGAETGVATATAINTLYSNATPGYGVYTFVLLGAGFDPAKDADRARYAELLRVIETYVLAGDQGARGPRAEAHAFLIAIRPDRKEAKLSEQTGPEFSAAIRQDLIQYLRRSNQPDLARRLETLPGPFLISGLEPRLLPTSQAAPRLVSDLSGLGAEYLYAVVDAYDRPIPAEQQGRPEGLAAIRERLLGLFSRKVATEELSPALKDAWVFRLGDPLVPKPQDATAPAAAGSTPGESASPDQPAAQTGPQPATQAAGPTPAVRKRAPKKAVRRS</sequence>
<gene>
    <name evidence="2" type="ORF">THSYN_04645</name>
</gene>
<feature type="compositionally biased region" description="Low complexity" evidence="1">
    <location>
        <begin position="454"/>
        <end position="491"/>
    </location>
</feature>
<feature type="compositionally biased region" description="Low complexity" evidence="1">
    <location>
        <begin position="56"/>
        <end position="66"/>
    </location>
</feature>
<accession>A0A2K8U5J8</accession>
<dbReference type="EMBL" id="CP020370">
    <property type="protein sequence ID" value="AUB80311.1"/>
    <property type="molecule type" value="Genomic_DNA"/>
</dbReference>
<name>A0A2K8U5J8_9GAMM</name>
<protein>
    <submittedName>
        <fullName evidence="2">Uncharacterized protein</fullName>
    </submittedName>
</protein>
<feature type="compositionally biased region" description="Basic residues" evidence="1">
    <location>
        <begin position="492"/>
        <end position="504"/>
    </location>
</feature>